<dbReference type="Proteomes" id="UP001499933">
    <property type="component" value="Unassembled WGS sequence"/>
</dbReference>
<dbReference type="EMBL" id="BAAAOG010000001">
    <property type="protein sequence ID" value="GAA1943815.1"/>
    <property type="molecule type" value="Genomic_DNA"/>
</dbReference>
<sequence length="216" mass="22269">MARIGGRSNWIAVPAGMLCAAVVAGLVWLALPMFPVTVAWVGDTLRAASAPRPTSVAAPTPADRAAAAKPLDCRALYPDSLWSELTWRGGVLLTQTAGPPATAVASLADALEPSSRVTCAWRLQGGGGIVTTLAAVPEDAATIADAALRGQGFTCTMTGGVVQCIRVRGVVIEEHTVRGGLWLSSMETAWHPSDYGVRVAAQVWNPAPGYSSAAGH</sequence>
<organism evidence="1 2">
    <name type="scientific">Microbacterium deminutum</name>
    <dbReference type="NCBI Taxonomy" id="344164"/>
    <lineage>
        <taxon>Bacteria</taxon>
        <taxon>Bacillati</taxon>
        <taxon>Actinomycetota</taxon>
        <taxon>Actinomycetes</taxon>
        <taxon>Micrococcales</taxon>
        <taxon>Microbacteriaceae</taxon>
        <taxon>Microbacterium</taxon>
    </lineage>
</organism>
<name>A0ABN2Q6Q7_9MICO</name>
<accession>A0ABN2Q6Q7</accession>
<proteinExistence type="predicted"/>
<protein>
    <submittedName>
        <fullName evidence="1">Uncharacterized protein</fullName>
    </submittedName>
</protein>
<comment type="caution">
    <text evidence="1">The sequence shown here is derived from an EMBL/GenBank/DDBJ whole genome shotgun (WGS) entry which is preliminary data.</text>
</comment>
<keyword evidence="2" id="KW-1185">Reference proteome</keyword>
<evidence type="ECO:0000313" key="2">
    <source>
        <dbReference type="Proteomes" id="UP001499933"/>
    </source>
</evidence>
<dbReference type="RefSeq" id="WP_344090258.1">
    <property type="nucleotide sequence ID" value="NZ_BAAAOG010000001.1"/>
</dbReference>
<reference evidence="1 2" key="1">
    <citation type="journal article" date="2019" name="Int. J. Syst. Evol. Microbiol.">
        <title>The Global Catalogue of Microorganisms (GCM) 10K type strain sequencing project: providing services to taxonomists for standard genome sequencing and annotation.</title>
        <authorList>
            <consortium name="The Broad Institute Genomics Platform"/>
            <consortium name="The Broad Institute Genome Sequencing Center for Infectious Disease"/>
            <person name="Wu L."/>
            <person name="Ma J."/>
        </authorList>
    </citation>
    <scope>NUCLEOTIDE SEQUENCE [LARGE SCALE GENOMIC DNA]</scope>
    <source>
        <strain evidence="1 2">JCM 14901</strain>
    </source>
</reference>
<evidence type="ECO:0000313" key="1">
    <source>
        <dbReference type="EMBL" id="GAA1943815.1"/>
    </source>
</evidence>
<gene>
    <name evidence="1" type="ORF">GCM10009776_01950</name>
</gene>